<dbReference type="InterPro" id="IPR002347">
    <property type="entry name" value="SDR_fam"/>
</dbReference>
<dbReference type="PANTHER" id="PTHR42760:SF115">
    <property type="entry name" value="3-OXOACYL-[ACYL-CARRIER-PROTEIN] REDUCTASE FABG"/>
    <property type="match status" value="1"/>
</dbReference>
<dbReference type="InterPro" id="IPR036291">
    <property type="entry name" value="NAD(P)-bd_dom_sf"/>
</dbReference>
<dbReference type="GO" id="GO:0016616">
    <property type="term" value="F:oxidoreductase activity, acting on the CH-OH group of donors, NAD or NADP as acceptor"/>
    <property type="evidence" value="ECO:0007669"/>
    <property type="project" value="TreeGrafter"/>
</dbReference>
<dbReference type="PROSITE" id="PS00061">
    <property type="entry name" value="ADH_SHORT"/>
    <property type="match status" value="1"/>
</dbReference>
<keyword evidence="4" id="KW-1185">Reference proteome</keyword>
<evidence type="ECO:0000256" key="1">
    <source>
        <dbReference type="ARBA" id="ARBA00006484"/>
    </source>
</evidence>
<organism evidence="3 4">
    <name type="scientific">Ignatzschineria ureiclastica</name>
    <dbReference type="NCBI Taxonomy" id="472582"/>
    <lineage>
        <taxon>Bacteria</taxon>
        <taxon>Pseudomonadati</taxon>
        <taxon>Pseudomonadota</taxon>
        <taxon>Gammaproteobacteria</taxon>
        <taxon>Cardiobacteriales</taxon>
        <taxon>Ignatzschineriaceae</taxon>
        <taxon>Ignatzschineria</taxon>
    </lineage>
</organism>
<gene>
    <name evidence="3" type="ORF">DC083_02240</name>
</gene>
<dbReference type="AlphaFoldDB" id="A0A2U2AH93"/>
<comment type="similarity">
    <text evidence="1">Belongs to the short-chain dehydrogenases/reductases (SDR) family.</text>
</comment>
<dbReference type="PANTHER" id="PTHR42760">
    <property type="entry name" value="SHORT-CHAIN DEHYDROGENASES/REDUCTASES FAMILY MEMBER"/>
    <property type="match status" value="1"/>
</dbReference>
<accession>A0A2U2AH93</accession>
<proteinExistence type="inferred from homology"/>
<keyword evidence="2" id="KW-0560">Oxidoreductase</keyword>
<sequence length="258" mass="27323">MTALFAGRTLLTGKYIVITGAARGLGYDFARAALDAGATVLMVDILGDLLTERAADFQAEGFPAIALKADLSLPDEIAAVAAKVAQEWPHLDGLINCAALATGVGGVDMMGYDPDLWDRVMTINVKGTWLMSQALVPYLKQSGQGRIVNIASDTALWGAPRLMAYTASKGAILAMTRSMARELGPFNITVNSLSPGLTLVEATEYVPAERHSLYVNGRAISREQLPEDVSGTALYLLSDLAAFVTGQNIPVNGGFVFN</sequence>
<evidence type="ECO:0000313" key="4">
    <source>
        <dbReference type="Proteomes" id="UP000245020"/>
    </source>
</evidence>
<dbReference type="Gene3D" id="3.40.50.720">
    <property type="entry name" value="NAD(P)-binding Rossmann-like Domain"/>
    <property type="match status" value="1"/>
</dbReference>
<dbReference type="RefSeq" id="WP_109188625.1">
    <property type="nucleotide sequence ID" value="NZ_BMYA01000001.1"/>
</dbReference>
<dbReference type="Proteomes" id="UP000245020">
    <property type="component" value="Unassembled WGS sequence"/>
</dbReference>
<name>A0A2U2AH93_9GAMM</name>
<protein>
    <submittedName>
        <fullName evidence="3">Short-chain dehydrogenase</fullName>
    </submittedName>
</protein>
<dbReference type="SUPFAM" id="SSF51735">
    <property type="entry name" value="NAD(P)-binding Rossmann-fold domains"/>
    <property type="match status" value="1"/>
</dbReference>
<dbReference type="EMBL" id="QEWQ01000001">
    <property type="protein sequence ID" value="PWD82025.1"/>
    <property type="molecule type" value="Genomic_DNA"/>
</dbReference>
<dbReference type="PRINTS" id="PR00081">
    <property type="entry name" value="GDHRDH"/>
</dbReference>
<dbReference type="CDD" id="cd05233">
    <property type="entry name" value="SDR_c"/>
    <property type="match status" value="1"/>
</dbReference>
<evidence type="ECO:0000313" key="3">
    <source>
        <dbReference type="EMBL" id="PWD82025.1"/>
    </source>
</evidence>
<comment type="caution">
    <text evidence="3">The sequence shown here is derived from an EMBL/GenBank/DDBJ whole genome shotgun (WGS) entry which is preliminary data.</text>
</comment>
<reference evidence="4" key="1">
    <citation type="submission" date="2018-05" db="EMBL/GenBank/DDBJ databases">
        <title>Ignatzschineria dubaiensis sp. nov., isolated from necrotic foot tissues of dromedaries (Camelus dromedarius) and associated maggots in Dubai, United Arab Emirates.</title>
        <authorList>
            <person name="Tsang C.C."/>
            <person name="Tang J.Y.M."/>
            <person name="Fong J.Y.H."/>
            <person name="Kinne J."/>
            <person name="Lee H.H."/>
            <person name="Joseph M."/>
            <person name="Jose S."/>
            <person name="Schuster R.K."/>
            <person name="Tang Y."/>
            <person name="Sivakumar S."/>
            <person name="Chen J.H.K."/>
            <person name="Teng J.L.L."/>
            <person name="Lau S.K.P."/>
            <person name="Wernery U."/>
            <person name="Woo P.C.Y."/>
        </authorList>
    </citation>
    <scope>NUCLEOTIDE SEQUENCE [LARGE SCALE GENOMIC DNA]</scope>
    <source>
        <strain evidence="4">KCTC 22644</strain>
    </source>
</reference>
<dbReference type="InterPro" id="IPR020904">
    <property type="entry name" value="Sc_DH/Rdtase_CS"/>
</dbReference>
<dbReference type="Pfam" id="PF13561">
    <property type="entry name" value="adh_short_C2"/>
    <property type="match status" value="1"/>
</dbReference>
<dbReference type="FunFam" id="3.40.50.720:FF:000084">
    <property type="entry name" value="Short-chain dehydrogenase reductase"/>
    <property type="match status" value="1"/>
</dbReference>
<dbReference type="OrthoDB" id="7301144at2"/>
<evidence type="ECO:0000256" key="2">
    <source>
        <dbReference type="ARBA" id="ARBA00023002"/>
    </source>
</evidence>
<dbReference type="PRINTS" id="PR00080">
    <property type="entry name" value="SDRFAMILY"/>
</dbReference>